<dbReference type="PANTHER" id="PTHR30213:SF0">
    <property type="entry name" value="UPF0761 MEMBRANE PROTEIN YIHY"/>
    <property type="match status" value="1"/>
</dbReference>
<evidence type="ECO:0000313" key="7">
    <source>
        <dbReference type="EMBL" id="ASB87570.1"/>
    </source>
</evidence>
<name>A0ABM6LF40_9BACI</name>
<dbReference type="NCBIfam" id="TIGR00765">
    <property type="entry name" value="yihY_not_rbn"/>
    <property type="match status" value="1"/>
</dbReference>
<proteinExistence type="predicted"/>
<evidence type="ECO:0000256" key="1">
    <source>
        <dbReference type="ARBA" id="ARBA00004651"/>
    </source>
</evidence>
<protein>
    <submittedName>
        <fullName evidence="7">Ribonuclease-like protein YfkH</fullName>
    </submittedName>
</protein>
<reference evidence="7 8" key="1">
    <citation type="submission" date="2017-06" db="EMBL/GenBank/DDBJ databases">
        <title>Genome sequence of Bacillus sonorensis strain SRCM101395.</title>
        <authorList>
            <person name="Cho S.H."/>
        </authorList>
    </citation>
    <scope>NUCLEOTIDE SEQUENCE [LARGE SCALE GENOMIC DNA]</scope>
    <source>
        <strain evidence="7 8">SRCM101395</strain>
    </source>
</reference>
<dbReference type="InterPro" id="IPR017039">
    <property type="entry name" value="Virul_fac_BrkB"/>
</dbReference>
<feature type="transmembrane region" description="Helical" evidence="6">
    <location>
        <begin position="196"/>
        <end position="219"/>
    </location>
</feature>
<feature type="transmembrane region" description="Helical" evidence="6">
    <location>
        <begin position="166"/>
        <end position="187"/>
    </location>
</feature>
<accession>A0ABM6LF40</accession>
<keyword evidence="5 6" id="KW-0472">Membrane</keyword>
<feature type="transmembrane region" description="Helical" evidence="6">
    <location>
        <begin position="123"/>
        <end position="146"/>
    </location>
</feature>
<dbReference type="EMBL" id="CP021920">
    <property type="protein sequence ID" value="ASB87570.1"/>
    <property type="molecule type" value="Genomic_DNA"/>
</dbReference>
<evidence type="ECO:0000256" key="4">
    <source>
        <dbReference type="ARBA" id="ARBA00022989"/>
    </source>
</evidence>
<evidence type="ECO:0000256" key="3">
    <source>
        <dbReference type="ARBA" id="ARBA00022692"/>
    </source>
</evidence>
<keyword evidence="8" id="KW-1185">Reference proteome</keyword>
<evidence type="ECO:0000313" key="8">
    <source>
        <dbReference type="Proteomes" id="UP000196877"/>
    </source>
</evidence>
<organism evidence="7 8">
    <name type="scientific">Bacillus sonorensis</name>
    <dbReference type="NCBI Taxonomy" id="119858"/>
    <lineage>
        <taxon>Bacteria</taxon>
        <taxon>Bacillati</taxon>
        <taxon>Bacillota</taxon>
        <taxon>Bacilli</taxon>
        <taxon>Bacillales</taxon>
        <taxon>Bacillaceae</taxon>
        <taxon>Bacillus</taxon>
    </lineage>
</organism>
<evidence type="ECO:0000256" key="2">
    <source>
        <dbReference type="ARBA" id="ARBA00022475"/>
    </source>
</evidence>
<sequence>MVSFLKELVWRFLLHEGPSKSAELAYFFLLSLFPFMIFLLTLIGYLPVKTGDVIGLIEQYAPEDTMSVIEETLKTGNRGLLSFGIIAALWSASNGVNAIVRAFNHAYEVKENRSFIMIRLTSLLLTAAMVFTILVALLLPVFGRAIGHFIANLDGTPDMFLTAWSALRWGISPVVLLIVFTALYFFAPNKRLSFRFVLPGAIAATAGWIIVSVLFSYYVSEFANYSATYGSLGGIIVLMIWFYLSGMMIILGGEINALLHKRKIIPDENPSKRAT</sequence>
<dbReference type="Proteomes" id="UP000196877">
    <property type="component" value="Chromosome"/>
</dbReference>
<evidence type="ECO:0000256" key="6">
    <source>
        <dbReference type="SAM" id="Phobius"/>
    </source>
</evidence>
<keyword evidence="4 6" id="KW-1133">Transmembrane helix</keyword>
<evidence type="ECO:0000256" key="5">
    <source>
        <dbReference type="ARBA" id="ARBA00023136"/>
    </source>
</evidence>
<feature type="transmembrane region" description="Helical" evidence="6">
    <location>
        <begin position="24"/>
        <end position="46"/>
    </location>
</feature>
<dbReference type="PIRSF" id="PIRSF035875">
    <property type="entry name" value="RNase_BN"/>
    <property type="match status" value="1"/>
</dbReference>
<keyword evidence="3 6" id="KW-0812">Transmembrane</keyword>
<feature type="transmembrane region" description="Helical" evidence="6">
    <location>
        <begin position="231"/>
        <end position="253"/>
    </location>
</feature>
<gene>
    <name evidence="7" type="ORF">S101395_01016</name>
</gene>
<comment type="subcellular location">
    <subcellularLocation>
        <location evidence="1">Cell membrane</location>
        <topology evidence="1">Multi-pass membrane protein</topology>
    </subcellularLocation>
</comment>
<dbReference type="PANTHER" id="PTHR30213">
    <property type="entry name" value="INNER MEMBRANE PROTEIN YHJD"/>
    <property type="match status" value="1"/>
</dbReference>
<keyword evidence="2" id="KW-1003">Cell membrane</keyword>
<dbReference type="Pfam" id="PF03631">
    <property type="entry name" value="Virul_fac_BrkB"/>
    <property type="match status" value="1"/>
</dbReference>